<feature type="compositionally biased region" description="Basic residues" evidence="25">
    <location>
        <begin position="97"/>
        <end position="115"/>
    </location>
</feature>
<evidence type="ECO:0000256" key="7">
    <source>
        <dbReference type="ARBA" id="ARBA00022553"/>
    </source>
</evidence>
<keyword evidence="28" id="KW-1185">Reference proteome</keyword>
<dbReference type="Pfam" id="PF00069">
    <property type="entry name" value="Pkinase"/>
    <property type="match status" value="1"/>
</dbReference>
<keyword evidence="9" id="KW-0808">Transferase</keyword>
<dbReference type="EMBL" id="UYSU01000839">
    <property type="protein sequence ID" value="VDL86303.1"/>
    <property type="molecule type" value="Genomic_DNA"/>
</dbReference>
<proteinExistence type="inferred from homology"/>
<feature type="compositionally biased region" description="Basic and acidic residues" evidence="25">
    <location>
        <begin position="21"/>
        <end position="48"/>
    </location>
</feature>
<dbReference type="GO" id="GO:0005524">
    <property type="term" value="F:ATP binding"/>
    <property type="evidence" value="ECO:0007669"/>
    <property type="project" value="UniProtKB-KW"/>
</dbReference>
<evidence type="ECO:0000256" key="19">
    <source>
        <dbReference type="ARBA" id="ARBA00023596"/>
    </source>
</evidence>
<keyword evidence="17" id="KW-0508">mRNA splicing</keyword>
<feature type="compositionally biased region" description="Basic and acidic residues" evidence="25">
    <location>
        <begin position="116"/>
        <end position="125"/>
    </location>
</feature>
<reference evidence="29" key="1">
    <citation type="submission" date="2016-06" db="UniProtKB">
        <authorList>
            <consortium name="WormBaseParasite"/>
        </authorList>
    </citation>
    <scope>IDENTIFICATION</scope>
</reference>
<dbReference type="OrthoDB" id="3967at2759"/>
<dbReference type="WBParaSite" id="SSLN_0000085701-mRNA-1">
    <property type="protein sequence ID" value="SSLN_0000085701-mRNA-1"/>
    <property type="gene ID" value="SSLN_0000085701"/>
</dbReference>
<evidence type="ECO:0000256" key="14">
    <source>
        <dbReference type="ARBA" id="ARBA00022840"/>
    </source>
</evidence>
<dbReference type="InterPro" id="IPR011009">
    <property type="entry name" value="Kinase-like_dom_sf"/>
</dbReference>
<evidence type="ECO:0000256" key="25">
    <source>
        <dbReference type="SAM" id="MobiDB-lite"/>
    </source>
</evidence>
<keyword evidence="16" id="KW-0007">Acetylation</keyword>
<keyword evidence="4" id="KW-0158">Chromosome</keyword>
<evidence type="ECO:0000256" key="4">
    <source>
        <dbReference type="ARBA" id="ARBA00022454"/>
    </source>
</evidence>
<evidence type="ECO:0000256" key="5">
    <source>
        <dbReference type="ARBA" id="ARBA00022499"/>
    </source>
</evidence>
<dbReference type="PANTHER" id="PTHR24058">
    <property type="entry name" value="DUAL SPECIFICITY PROTEIN KINASE"/>
    <property type="match status" value="1"/>
</dbReference>
<keyword evidence="11" id="KW-0547">Nucleotide-binding</keyword>
<evidence type="ECO:0000256" key="13">
    <source>
        <dbReference type="ARBA" id="ARBA00022838"/>
    </source>
</evidence>
<evidence type="ECO:0000256" key="22">
    <source>
        <dbReference type="ARBA" id="ARBA00046964"/>
    </source>
</evidence>
<evidence type="ECO:0000256" key="15">
    <source>
        <dbReference type="ARBA" id="ARBA00022843"/>
    </source>
</evidence>
<comment type="subunit">
    <text evidence="22">Interacts with CLK1 C-terminus. Associates with the U5 snRNP and NCOR1 deacetylase complexes. Identified in the spliceosome C complex.</text>
</comment>
<evidence type="ECO:0000256" key="1">
    <source>
        <dbReference type="ARBA" id="ARBA00004123"/>
    </source>
</evidence>
<accession>A0A183S9C6</accession>
<gene>
    <name evidence="27" type="ORF">SSLN_LOCUS824</name>
</gene>
<dbReference type="InterPro" id="IPR050494">
    <property type="entry name" value="Ser_Thr_dual-spec_kinase"/>
</dbReference>
<dbReference type="AlphaFoldDB" id="A0A183S9C6"/>
<feature type="region of interest" description="Disordered" evidence="25">
    <location>
        <begin position="150"/>
        <end position="169"/>
    </location>
</feature>
<dbReference type="GO" id="GO:0005681">
    <property type="term" value="C:spliceosomal complex"/>
    <property type="evidence" value="ECO:0007669"/>
    <property type="project" value="UniProtKB-KW"/>
</dbReference>
<evidence type="ECO:0000256" key="6">
    <source>
        <dbReference type="ARBA" id="ARBA00022527"/>
    </source>
</evidence>
<evidence type="ECO:0000256" key="11">
    <source>
        <dbReference type="ARBA" id="ARBA00022741"/>
    </source>
</evidence>
<keyword evidence="15" id="KW-0832">Ubl conjugation</keyword>
<dbReference type="FunFam" id="1.10.510.10:FF:000078">
    <property type="entry name" value="Serine/threonine-protein kinase PRP4 homolog"/>
    <property type="match status" value="1"/>
</dbReference>
<comment type="catalytic activity">
    <reaction evidence="23">
        <text>L-threonyl-[protein] + ATP = O-phospho-L-threonyl-[protein] + ADP + H(+)</text>
        <dbReference type="Rhea" id="RHEA:46608"/>
        <dbReference type="Rhea" id="RHEA-COMP:11060"/>
        <dbReference type="Rhea" id="RHEA-COMP:11605"/>
        <dbReference type="ChEBI" id="CHEBI:15378"/>
        <dbReference type="ChEBI" id="CHEBI:30013"/>
        <dbReference type="ChEBI" id="CHEBI:30616"/>
        <dbReference type="ChEBI" id="CHEBI:61977"/>
        <dbReference type="ChEBI" id="CHEBI:456216"/>
        <dbReference type="EC" id="2.7.11.1"/>
    </reaction>
    <physiologicalReaction direction="left-to-right" evidence="23">
        <dbReference type="Rhea" id="RHEA:46609"/>
    </physiologicalReaction>
</comment>
<evidence type="ECO:0000256" key="9">
    <source>
        <dbReference type="ARBA" id="ARBA00022679"/>
    </source>
</evidence>
<protein>
    <recommendedName>
        <fullName evidence="20">Serine/threonine-protein kinase PRP4 homolog</fullName>
        <ecNumber evidence="3">2.7.11.1</ecNumber>
    </recommendedName>
    <alternativeName>
        <fullName evidence="21">PRP4 pre-mRNA-processing factor 4 homolog</fullName>
    </alternativeName>
</protein>
<feature type="domain" description="Protein kinase" evidence="26">
    <location>
        <begin position="298"/>
        <end position="607"/>
    </location>
</feature>
<evidence type="ECO:0000256" key="23">
    <source>
        <dbReference type="ARBA" id="ARBA00048659"/>
    </source>
</evidence>
<dbReference type="Gene3D" id="3.30.200.20">
    <property type="entry name" value="Phosphorylase Kinase, domain 1"/>
    <property type="match status" value="1"/>
</dbReference>
<dbReference type="CDD" id="cd14135">
    <property type="entry name" value="STKc_PRP4"/>
    <property type="match status" value="1"/>
</dbReference>
<dbReference type="FunFam" id="3.30.200.20:FF:000123">
    <property type="entry name" value="serine/threonine-protein kinase PRP4 homolog"/>
    <property type="match status" value="1"/>
</dbReference>
<keyword evidence="6" id="KW-0723">Serine/threonine-protein kinase</keyword>
<comment type="catalytic activity">
    <reaction evidence="24">
        <text>L-seryl-[protein] + ATP = O-phospho-L-seryl-[protein] + ADP + H(+)</text>
        <dbReference type="Rhea" id="RHEA:17989"/>
        <dbReference type="Rhea" id="RHEA-COMP:9863"/>
        <dbReference type="Rhea" id="RHEA-COMP:11604"/>
        <dbReference type="ChEBI" id="CHEBI:15378"/>
        <dbReference type="ChEBI" id="CHEBI:29999"/>
        <dbReference type="ChEBI" id="CHEBI:30616"/>
        <dbReference type="ChEBI" id="CHEBI:83421"/>
        <dbReference type="ChEBI" id="CHEBI:456216"/>
        <dbReference type="EC" id="2.7.11.1"/>
    </reaction>
    <physiologicalReaction direction="left-to-right" evidence="24">
        <dbReference type="Rhea" id="RHEA:17990"/>
    </physiologicalReaction>
</comment>
<feature type="compositionally biased region" description="Basic and acidic residues" evidence="25">
    <location>
        <begin position="1"/>
        <end position="12"/>
    </location>
</feature>
<evidence type="ECO:0000256" key="2">
    <source>
        <dbReference type="ARBA" id="ARBA00004629"/>
    </source>
</evidence>
<name>A0A183S9C6_SCHSO</name>
<comment type="similarity">
    <text evidence="19">Belongs to the protein kinase superfamily. CMGC Ser/Thr protein kinase family.</text>
</comment>
<dbReference type="GO" id="GO:0045292">
    <property type="term" value="P:mRNA cis splicing, via spliceosome"/>
    <property type="evidence" value="ECO:0007669"/>
    <property type="project" value="InterPro"/>
</dbReference>
<comment type="subcellular location">
    <subcellularLocation>
        <location evidence="2">Chromosome</location>
        <location evidence="2">Centromere</location>
        <location evidence="2">Kinetochore</location>
    </subcellularLocation>
    <subcellularLocation>
        <location evidence="1">Nucleus</location>
    </subcellularLocation>
</comment>
<dbReference type="PROSITE" id="PS00108">
    <property type="entry name" value="PROTEIN_KINASE_ST"/>
    <property type="match status" value="1"/>
</dbReference>
<sequence>MYRPRNRDDRLSSRNHASYVSRDRDRSNYRGRDTSSHRYYGYEHDSRHDRRRNSSRSDLDAYLRRKKEELERSAYESVDKNLVENLHSNSKKDSSKKSHKKSRKEKSHHKSKKREAKQESAHASEIESEDEEAIIEKRRRERQKLLEKLGVSDVSAQRPDLSPTRSSPKEVEIPEIFSSETLVKDCVTFPTSSDLTVAEAAETPSGRLSGIQAPAAVAFLQEHKPDVANNHHNVTAAGAEKPFAFDIFSGELPICSKGVPGTMDPRALASENHSLVDNWDDDQGYYRVRIGEVLDKRYAVYGYTGHGVFSNVVRARDSARGNMEVAIKIIRNNEVMHKSGLQELEILKKLNDADASDRYHCLRLYRHFFHKNHLCMVFESMSMNLREVLKKYGRDVGLHVAAIRSYTQQMLLALKLMRKCNILHADIKPDNVLVHENKITLKLSDFGSACSVQENEITPYLVSRFYRAPEVILGLPYDFNIDLWSTAVTLYELSTGKIMFPGKTNNEMLRLMMETRGRIPNRVVRRGTFRDQHFDEQCNFLYHEAKTTVIRNIQITRDLLSDLTDDPQLTPPILRKMNQFRDLLEKILVLDPARRISLNDALQHPFIVERIEEAS</sequence>
<dbReference type="PROSITE" id="PS50011">
    <property type="entry name" value="PROTEIN_KINASE_DOM"/>
    <property type="match status" value="1"/>
</dbReference>
<keyword evidence="14" id="KW-0067">ATP-binding</keyword>
<evidence type="ECO:0000256" key="18">
    <source>
        <dbReference type="ARBA" id="ARBA00023242"/>
    </source>
</evidence>
<evidence type="ECO:0000313" key="27">
    <source>
        <dbReference type="EMBL" id="VDL86303.1"/>
    </source>
</evidence>
<evidence type="ECO:0000256" key="8">
    <source>
        <dbReference type="ARBA" id="ARBA00022664"/>
    </source>
</evidence>
<keyword evidence="5" id="KW-1017">Isopeptide bond</keyword>
<evidence type="ECO:0000256" key="21">
    <source>
        <dbReference type="ARBA" id="ARBA00031858"/>
    </source>
</evidence>
<keyword evidence="10" id="KW-0747">Spliceosome</keyword>
<keyword evidence="13" id="KW-0995">Kinetochore</keyword>
<dbReference type="EC" id="2.7.11.1" evidence="3"/>
<keyword evidence="8" id="KW-0507">mRNA processing</keyword>
<keyword evidence="7" id="KW-0597">Phosphoprotein</keyword>
<dbReference type="InterPro" id="IPR008271">
    <property type="entry name" value="Ser/Thr_kinase_AS"/>
</dbReference>
<keyword evidence="18" id="KW-0539">Nucleus</keyword>
<evidence type="ECO:0000256" key="12">
    <source>
        <dbReference type="ARBA" id="ARBA00022777"/>
    </source>
</evidence>
<dbReference type="Proteomes" id="UP000275846">
    <property type="component" value="Unassembled WGS sequence"/>
</dbReference>
<keyword evidence="12" id="KW-0418">Kinase</keyword>
<reference evidence="27 28" key="2">
    <citation type="submission" date="2018-11" db="EMBL/GenBank/DDBJ databases">
        <authorList>
            <consortium name="Pathogen Informatics"/>
        </authorList>
    </citation>
    <scope>NUCLEOTIDE SEQUENCE [LARGE SCALE GENOMIC DNA]</scope>
    <source>
        <strain evidence="27 28">NST_G2</strain>
    </source>
</reference>
<dbReference type="STRING" id="70667.A0A183S9C6"/>
<evidence type="ECO:0000313" key="29">
    <source>
        <dbReference type="WBParaSite" id="SSLN_0000085701-mRNA-1"/>
    </source>
</evidence>
<dbReference type="SUPFAM" id="SSF56112">
    <property type="entry name" value="Protein kinase-like (PK-like)"/>
    <property type="match status" value="1"/>
</dbReference>
<evidence type="ECO:0000256" key="3">
    <source>
        <dbReference type="ARBA" id="ARBA00012513"/>
    </source>
</evidence>
<dbReference type="GO" id="GO:0004674">
    <property type="term" value="F:protein serine/threonine kinase activity"/>
    <property type="evidence" value="ECO:0007669"/>
    <property type="project" value="UniProtKB-KW"/>
</dbReference>
<dbReference type="InterPro" id="IPR044092">
    <property type="entry name" value="STKc_PRP4"/>
</dbReference>
<evidence type="ECO:0000256" key="20">
    <source>
        <dbReference type="ARBA" id="ARBA00023637"/>
    </source>
</evidence>
<feature type="region of interest" description="Disordered" evidence="25">
    <location>
        <begin position="81"/>
        <end position="132"/>
    </location>
</feature>
<evidence type="ECO:0000256" key="10">
    <source>
        <dbReference type="ARBA" id="ARBA00022728"/>
    </source>
</evidence>
<organism evidence="29">
    <name type="scientific">Schistocephalus solidus</name>
    <name type="common">Tapeworm</name>
    <dbReference type="NCBI Taxonomy" id="70667"/>
    <lineage>
        <taxon>Eukaryota</taxon>
        <taxon>Metazoa</taxon>
        <taxon>Spiralia</taxon>
        <taxon>Lophotrochozoa</taxon>
        <taxon>Platyhelminthes</taxon>
        <taxon>Cestoda</taxon>
        <taxon>Eucestoda</taxon>
        <taxon>Diphyllobothriidea</taxon>
        <taxon>Diphyllobothriidae</taxon>
        <taxon>Schistocephalus</taxon>
    </lineage>
</organism>
<dbReference type="PANTHER" id="PTHR24058:SF103">
    <property type="entry name" value="SERINE_THREONINE-PROTEIN KINASE PRP4 HOMOLOG"/>
    <property type="match status" value="1"/>
</dbReference>
<dbReference type="SMART" id="SM00220">
    <property type="entry name" value="S_TKc"/>
    <property type="match status" value="1"/>
</dbReference>
<dbReference type="Gene3D" id="1.10.510.10">
    <property type="entry name" value="Transferase(Phosphotransferase) domain 1"/>
    <property type="match status" value="1"/>
</dbReference>
<evidence type="ECO:0000313" key="28">
    <source>
        <dbReference type="Proteomes" id="UP000275846"/>
    </source>
</evidence>
<evidence type="ECO:0000256" key="17">
    <source>
        <dbReference type="ARBA" id="ARBA00023187"/>
    </source>
</evidence>
<evidence type="ECO:0000256" key="24">
    <source>
        <dbReference type="ARBA" id="ARBA00048977"/>
    </source>
</evidence>
<evidence type="ECO:0000256" key="16">
    <source>
        <dbReference type="ARBA" id="ARBA00022990"/>
    </source>
</evidence>
<dbReference type="InterPro" id="IPR000719">
    <property type="entry name" value="Prot_kinase_dom"/>
</dbReference>
<feature type="region of interest" description="Disordered" evidence="25">
    <location>
        <begin position="1"/>
        <end position="62"/>
    </location>
</feature>
<evidence type="ECO:0000259" key="26">
    <source>
        <dbReference type="PROSITE" id="PS50011"/>
    </source>
</evidence>
<dbReference type="GO" id="GO:0000776">
    <property type="term" value="C:kinetochore"/>
    <property type="evidence" value="ECO:0007669"/>
    <property type="project" value="UniProtKB-KW"/>
</dbReference>